<dbReference type="AlphaFoldDB" id="A0A0L8LJ52"/>
<dbReference type="PRINTS" id="PR00080">
    <property type="entry name" value="SDRFAMILY"/>
</dbReference>
<evidence type="ECO:0000313" key="4">
    <source>
        <dbReference type="EMBL" id="KOG38142.1"/>
    </source>
</evidence>
<evidence type="ECO:0000313" key="5">
    <source>
        <dbReference type="Proteomes" id="UP000037251"/>
    </source>
</evidence>
<dbReference type="InterPro" id="IPR036291">
    <property type="entry name" value="NAD(P)-bd_dom_sf"/>
</dbReference>
<dbReference type="STRING" id="67356.AQJ84_13730"/>
<evidence type="ECO:0000256" key="1">
    <source>
        <dbReference type="ARBA" id="ARBA00006484"/>
    </source>
</evidence>
<comment type="caution">
    <text evidence="4">The sequence shown here is derived from an EMBL/GenBank/DDBJ whole genome shotgun (WGS) entry which is preliminary data.</text>
</comment>
<reference evidence="5" key="1">
    <citation type="submission" date="2015-07" db="EMBL/GenBank/DDBJ databases">
        <authorList>
            <person name="Ju K.-S."/>
            <person name="Doroghazi J.R."/>
            <person name="Metcalf W.W."/>
        </authorList>
    </citation>
    <scope>NUCLEOTIDE SEQUENCE [LARGE SCALE GENOMIC DNA]</scope>
    <source>
        <strain evidence="5">NRRL 2290</strain>
    </source>
</reference>
<dbReference type="PATRIC" id="fig|67356.5.peg.2241"/>
<dbReference type="SUPFAM" id="SSF51735">
    <property type="entry name" value="NAD(P)-binding Rossmann-fold domains"/>
    <property type="match status" value="1"/>
</dbReference>
<keyword evidence="2" id="KW-0560">Oxidoreductase</keyword>
<dbReference type="OrthoDB" id="9803333at2"/>
<organism evidence="4 5">
    <name type="scientific">Streptomyces resistomycificus</name>
    <dbReference type="NCBI Taxonomy" id="67356"/>
    <lineage>
        <taxon>Bacteria</taxon>
        <taxon>Bacillati</taxon>
        <taxon>Actinomycetota</taxon>
        <taxon>Actinomycetes</taxon>
        <taxon>Kitasatosporales</taxon>
        <taxon>Streptomycetaceae</taxon>
        <taxon>Streptomyces</taxon>
        <taxon>Streptomyces aurantiacus group</taxon>
    </lineage>
</organism>
<evidence type="ECO:0000259" key="3">
    <source>
        <dbReference type="SMART" id="SM00822"/>
    </source>
</evidence>
<accession>A0A0L8LJ52</accession>
<dbReference type="RefSeq" id="WP_030038227.1">
    <property type="nucleotide sequence ID" value="NZ_KL575587.1"/>
</dbReference>
<dbReference type="Pfam" id="PF13561">
    <property type="entry name" value="adh_short_C2"/>
    <property type="match status" value="1"/>
</dbReference>
<dbReference type="InterPro" id="IPR057326">
    <property type="entry name" value="KR_dom"/>
</dbReference>
<evidence type="ECO:0000256" key="2">
    <source>
        <dbReference type="ARBA" id="ARBA00023002"/>
    </source>
</evidence>
<dbReference type="GO" id="GO:0016491">
    <property type="term" value="F:oxidoreductase activity"/>
    <property type="evidence" value="ECO:0007669"/>
    <property type="project" value="UniProtKB-KW"/>
</dbReference>
<dbReference type="InterPro" id="IPR002347">
    <property type="entry name" value="SDR_fam"/>
</dbReference>
<comment type="similarity">
    <text evidence="1">Belongs to the short-chain dehydrogenases/reductases (SDR) family.</text>
</comment>
<proteinExistence type="inferred from homology"/>
<dbReference type="eggNOG" id="COG1028">
    <property type="taxonomic scope" value="Bacteria"/>
</dbReference>
<dbReference type="EMBL" id="LGUS01000094">
    <property type="protein sequence ID" value="KOG38142.1"/>
    <property type="molecule type" value="Genomic_DNA"/>
</dbReference>
<sequence>MGVLAGRTALVTGASRGIGRGIAERLGRDGARVAVHYGRNEAAAKETVAAIEAAGGSAFTIGVELGLPGDAEALWKEFDRHADGLDILVNNAGIGSARPIGEIDEKEYDRVFAVNVKAPFFLVKHGLPRLRDGGRVINISSGLARTAAMPDNVAYAMTKGALDLLSRDLSKVLGPRNITVNSVAPGIIATDNTYELLHRSEGAWADAAALSALGRVGETADVADVVAFLASDAGRWVTGSWVDVTGGSLT</sequence>
<dbReference type="PANTHER" id="PTHR43639">
    <property type="entry name" value="OXIDOREDUCTASE, SHORT-CHAIN DEHYDROGENASE/REDUCTASE FAMILY (AFU_ORTHOLOGUE AFUA_5G02870)"/>
    <property type="match status" value="1"/>
</dbReference>
<dbReference type="Gene3D" id="3.40.50.720">
    <property type="entry name" value="NAD(P)-binding Rossmann-like Domain"/>
    <property type="match status" value="1"/>
</dbReference>
<dbReference type="PRINTS" id="PR00081">
    <property type="entry name" value="GDHRDH"/>
</dbReference>
<gene>
    <name evidence="4" type="ORF">ADK37_10395</name>
</gene>
<dbReference type="FunFam" id="3.40.50.720:FF:000084">
    <property type="entry name" value="Short-chain dehydrogenase reductase"/>
    <property type="match status" value="1"/>
</dbReference>
<dbReference type="SMART" id="SM00822">
    <property type="entry name" value="PKS_KR"/>
    <property type="match status" value="1"/>
</dbReference>
<dbReference type="Proteomes" id="UP000037251">
    <property type="component" value="Unassembled WGS sequence"/>
</dbReference>
<protein>
    <submittedName>
        <fullName evidence="4">Short-chain dehydrogenase</fullName>
    </submittedName>
</protein>
<feature type="domain" description="Ketoreductase" evidence="3">
    <location>
        <begin position="7"/>
        <end position="207"/>
    </location>
</feature>
<dbReference type="PANTHER" id="PTHR43639:SF1">
    <property type="entry name" value="SHORT-CHAIN DEHYDROGENASE_REDUCTASE FAMILY PROTEIN"/>
    <property type="match status" value="1"/>
</dbReference>
<keyword evidence="5" id="KW-1185">Reference proteome</keyword>
<name>A0A0L8LJ52_9ACTN</name>